<proteinExistence type="predicted"/>
<dbReference type="OrthoDB" id="2414545at2759"/>
<sequence>KSDRGDIVSEFQSKFSRIVDREEKDNFITKLYRNKMSIMPWPVFNESSFYNNFKQLKTKLDDQDSKYNNAKIFLEKAKVLMTKLKVCDWGSVQGTLITLRTLELKKFMQDAISLGFEQKEEDPFLSCENIIEPVYSIKHLMGRDDGKSIPDPELSLSDIFDVQVKLMPDA</sequence>
<evidence type="ECO:0000313" key="1">
    <source>
        <dbReference type="EMBL" id="CAG8758828.1"/>
    </source>
</evidence>
<gene>
    <name evidence="1" type="ORF">ALEPTO_LOCUS13584</name>
</gene>
<organism evidence="1 2">
    <name type="scientific">Ambispora leptoticha</name>
    <dbReference type="NCBI Taxonomy" id="144679"/>
    <lineage>
        <taxon>Eukaryota</taxon>
        <taxon>Fungi</taxon>
        <taxon>Fungi incertae sedis</taxon>
        <taxon>Mucoromycota</taxon>
        <taxon>Glomeromycotina</taxon>
        <taxon>Glomeromycetes</taxon>
        <taxon>Archaeosporales</taxon>
        <taxon>Ambisporaceae</taxon>
        <taxon>Ambispora</taxon>
    </lineage>
</organism>
<name>A0A9N9NS47_9GLOM</name>
<dbReference type="EMBL" id="CAJVPS010045139">
    <property type="protein sequence ID" value="CAG8758828.1"/>
    <property type="molecule type" value="Genomic_DNA"/>
</dbReference>
<protein>
    <submittedName>
        <fullName evidence="1">5334_t:CDS:1</fullName>
    </submittedName>
</protein>
<reference evidence="1" key="1">
    <citation type="submission" date="2021-06" db="EMBL/GenBank/DDBJ databases">
        <authorList>
            <person name="Kallberg Y."/>
            <person name="Tangrot J."/>
            <person name="Rosling A."/>
        </authorList>
    </citation>
    <scope>NUCLEOTIDE SEQUENCE</scope>
    <source>
        <strain evidence="1">FL130A</strain>
    </source>
</reference>
<keyword evidence="2" id="KW-1185">Reference proteome</keyword>
<dbReference type="AlphaFoldDB" id="A0A9N9NS47"/>
<feature type="non-terminal residue" evidence="1">
    <location>
        <position position="1"/>
    </location>
</feature>
<comment type="caution">
    <text evidence="1">The sequence shown here is derived from an EMBL/GenBank/DDBJ whole genome shotgun (WGS) entry which is preliminary data.</text>
</comment>
<accession>A0A9N9NS47</accession>
<feature type="non-terminal residue" evidence="1">
    <location>
        <position position="170"/>
    </location>
</feature>
<evidence type="ECO:0000313" key="2">
    <source>
        <dbReference type="Proteomes" id="UP000789508"/>
    </source>
</evidence>
<dbReference type="Proteomes" id="UP000789508">
    <property type="component" value="Unassembled WGS sequence"/>
</dbReference>